<proteinExistence type="predicted"/>
<comment type="caution">
    <text evidence="1">The sequence shown here is derived from an EMBL/GenBank/DDBJ whole genome shotgun (WGS) entry which is preliminary data.</text>
</comment>
<dbReference type="AlphaFoldDB" id="A0A5J4RBD4"/>
<evidence type="ECO:0000313" key="1">
    <source>
        <dbReference type="EMBL" id="KAA6330664.1"/>
    </source>
</evidence>
<protein>
    <submittedName>
        <fullName evidence="1">Uncharacterized protein</fullName>
    </submittedName>
</protein>
<accession>A0A5J4RBD4</accession>
<name>A0A5J4RBD4_9ZZZZ</name>
<sequence length="64" mass="7692">METNLLAKEKVLQILNKLPDQFTIQRLEYEYYLINSIERGLKNSQEGSWYSQEQIKELIDEDKI</sequence>
<organism evidence="1">
    <name type="scientific">termite gut metagenome</name>
    <dbReference type="NCBI Taxonomy" id="433724"/>
    <lineage>
        <taxon>unclassified sequences</taxon>
        <taxon>metagenomes</taxon>
        <taxon>organismal metagenomes</taxon>
    </lineage>
</organism>
<dbReference type="EMBL" id="SNRY01001473">
    <property type="protein sequence ID" value="KAA6330664.1"/>
    <property type="molecule type" value="Genomic_DNA"/>
</dbReference>
<reference evidence="1" key="1">
    <citation type="submission" date="2019-03" db="EMBL/GenBank/DDBJ databases">
        <title>Single cell metagenomics reveals metabolic interactions within the superorganism composed of flagellate Streblomastix strix and complex community of Bacteroidetes bacteria on its surface.</title>
        <authorList>
            <person name="Treitli S.C."/>
            <person name="Kolisko M."/>
            <person name="Husnik F."/>
            <person name="Keeling P."/>
            <person name="Hampl V."/>
        </authorList>
    </citation>
    <scope>NUCLEOTIDE SEQUENCE</scope>
    <source>
        <strain evidence="1">STM</strain>
    </source>
</reference>
<gene>
    <name evidence="1" type="ORF">EZS27_020657</name>
</gene>